<accession>A0A6J6ZJT2</accession>
<reference evidence="1" key="1">
    <citation type="submission" date="2020-05" db="EMBL/GenBank/DDBJ databases">
        <authorList>
            <person name="Chiriac C."/>
            <person name="Salcher M."/>
            <person name="Ghai R."/>
            <person name="Kavagutti S V."/>
        </authorList>
    </citation>
    <scope>NUCLEOTIDE SEQUENCE</scope>
</reference>
<dbReference type="PANTHER" id="PTHR32097:SF18">
    <property type="entry name" value="RING-TYPE DOMAIN-CONTAINING PROTEIN"/>
    <property type="match status" value="1"/>
</dbReference>
<dbReference type="InterPro" id="IPR051324">
    <property type="entry name" value="Stress/Tellurium_Resist"/>
</dbReference>
<dbReference type="EMBL" id="CAFAAY010000095">
    <property type="protein sequence ID" value="CAB4820984.1"/>
    <property type="molecule type" value="Genomic_DNA"/>
</dbReference>
<gene>
    <name evidence="1" type="ORF">UFOPK3124_01040</name>
</gene>
<dbReference type="PANTHER" id="PTHR32097">
    <property type="entry name" value="CAMP-BINDING PROTEIN 1-RELATED"/>
    <property type="match status" value="1"/>
</dbReference>
<evidence type="ECO:0000313" key="1">
    <source>
        <dbReference type="EMBL" id="CAB4820984.1"/>
    </source>
</evidence>
<proteinExistence type="predicted"/>
<organism evidence="1">
    <name type="scientific">freshwater metagenome</name>
    <dbReference type="NCBI Taxonomy" id="449393"/>
    <lineage>
        <taxon>unclassified sequences</taxon>
        <taxon>metagenomes</taxon>
        <taxon>ecological metagenomes</taxon>
    </lineage>
</organism>
<name>A0A6J6ZJT2_9ZZZZ</name>
<sequence>MNSDGQSLFLQKSLKVIVPLGINEPSFQHVSTVARNLQSLGFGLSSALLERLSTLSEESVVEWYEGVLPTLKKMVGAHRTFMPMYPNFPQQVMNASQAELFFNAMTNYYGFMLSDMLNDPTLVILPSYEKEIRPFLDELHELRWIELGPEEDFDRVFTRLLASNGSLSATDKEIAQWFAANRDVSNLLPQVVPQKETLAFLVAKLPDPACLVPLLKSATDVLRVAVAMSDGDVSLAEPTKFRNLSKKERRYLLECLENCGSSMTEDMLRWRERWIRLGERLHPGDYKNRFPQSLAAFDVLRNGCSYETFNSRIEAAFVAKKSDQAIDILIQRPGDFARRLDHALRTLEKPDEVATAFLNVASKVSTPVLLQLWHHFLTRNDAVIRAFFPKGNAAKVQVKEGRLPRLQTELVQQLVNGIRDVLVDRFRRLPSLGKVHIGENLKEQIVPFSQRSASRAIQTVSRGSSFDLPLGQTIRFFCWWKNLEKQDSDDGRVDIDLSASMFDSNWQYVADVSYYNLRQGRCFHSGDITSAPNGACEFIDMDLPFVLESNARYIVMSIMCFTGQSFLALPECFGGWMMRQKPESGEIFDPRTLKDKVDITGSTRTCVPVIVDVQDRKVYWADLALKGGQINNAARNSVGMSQIGKVMVALNKPSLFDLFLMHAEARGTLVNDEAQADTIFDVFIGTVTAFDTDKILSEFLA</sequence>
<dbReference type="AlphaFoldDB" id="A0A6J6ZJT2"/>
<protein>
    <submittedName>
        <fullName evidence="1">Unannotated protein</fullName>
    </submittedName>
</protein>
<dbReference type="Gene3D" id="2.60.60.30">
    <property type="entry name" value="sav2460 like domains"/>
    <property type="match status" value="1"/>
</dbReference>